<name>A0A8J6BM69_ELECQ</name>
<dbReference type="Proteomes" id="UP000770717">
    <property type="component" value="Unassembled WGS sequence"/>
</dbReference>
<comment type="caution">
    <text evidence="1">The sequence shown here is derived from an EMBL/GenBank/DDBJ whole genome shotgun (WGS) entry which is preliminary data.</text>
</comment>
<accession>A0A8J6BM69</accession>
<dbReference type="EMBL" id="WNTK01002079">
    <property type="protein sequence ID" value="KAG9466410.1"/>
    <property type="molecule type" value="Genomic_DNA"/>
</dbReference>
<keyword evidence="2" id="KW-1185">Reference proteome</keyword>
<organism evidence="1 2">
    <name type="scientific">Eleutherodactylus coqui</name>
    <name type="common">Puerto Rican coqui</name>
    <dbReference type="NCBI Taxonomy" id="57060"/>
    <lineage>
        <taxon>Eukaryota</taxon>
        <taxon>Metazoa</taxon>
        <taxon>Chordata</taxon>
        <taxon>Craniata</taxon>
        <taxon>Vertebrata</taxon>
        <taxon>Euteleostomi</taxon>
        <taxon>Amphibia</taxon>
        <taxon>Batrachia</taxon>
        <taxon>Anura</taxon>
        <taxon>Neobatrachia</taxon>
        <taxon>Hyloidea</taxon>
        <taxon>Eleutherodactylidae</taxon>
        <taxon>Eleutherodactylinae</taxon>
        <taxon>Eleutherodactylus</taxon>
        <taxon>Eleutherodactylus</taxon>
    </lineage>
</organism>
<gene>
    <name evidence="1" type="ORF">GDO78_016683</name>
</gene>
<sequence>MLSMKRSYCCAPSLVPGQDTLKFFIATTDTHKKQKDSSEAQVNMGQVSKAQKSYVVHHWRSLWQSPMTDVHSGSQYCIQH</sequence>
<protein>
    <submittedName>
        <fullName evidence="1">Uncharacterized protein</fullName>
    </submittedName>
</protein>
<evidence type="ECO:0000313" key="2">
    <source>
        <dbReference type="Proteomes" id="UP000770717"/>
    </source>
</evidence>
<proteinExistence type="predicted"/>
<evidence type="ECO:0000313" key="1">
    <source>
        <dbReference type="EMBL" id="KAG9466410.1"/>
    </source>
</evidence>
<reference evidence="1" key="1">
    <citation type="thesis" date="2020" institute="ProQuest LLC" country="789 East Eisenhower Parkway, Ann Arbor, MI, USA">
        <title>Comparative Genomics and Chromosome Evolution.</title>
        <authorList>
            <person name="Mudd A.B."/>
        </authorList>
    </citation>
    <scope>NUCLEOTIDE SEQUENCE</scope>
    <source>
        <strain evidence="1">HN-11 Male</strain>
        <tissue evidence="1">Kidney and liver</tissue>
    </source>
</reference>
<dbReference type="AlphaFoldDB" id="A0A8J6BM69"/>